<evidence type="ECO:0000256" key="7">
    <source>
        <dbReference type="SAM" id="Phobius"/>
    </source>
</evidence>
<dbReference type="NCBIfam" id="NF037997">
    <property type="entry name" value="Na_Pi_symport"/>
    <property type="match status" value="1"/>
</dbReference>
<keyword evidence="2" id="KW-1003">Cell membrane</keyword>
<feature type="transmembrane region" description="Helical" evidence="7">
    <location>
        <begin position="177"/>
        <end position="200"/>
    </location>
</feature>
<keyword evidence="5 7" id="KW-0472">Membrane</keyword>
<feature type="domain" description="PhoU" evidence="8">
    <location>
        <begin position="423"/>
        <end position="501"/>
    </location>
</feature>
<dbReference type="AlphaFoldDB" id="A0A8J4H8Q2"/>
<dbReference type="InterPro" id="IPR003841">
    <property type="entry name" value="Na/Pi_transpt"/>
</dbReference>
<dbReference type="InterPro" id="IPR038078">
    <property type="entry name" value="PhoU-like_sf"/>
</dbReference>
<name>A0A8J4H8Q2_9PROT</name>
<evidence type="ECO:0000256" key="3">
    <source>
        <dbReference type="ARBA" id="ARBA00022692"/>
    </source>
</evidence>
<sequence length="645" mass="68057">MSAGSWRPDAGPSPSSPATRCWRATVLRFSRPAAGRWGAAVRFPEAAPQWVAIKFLALGGAASNFPTVRTHQQPKGGGRVDATFTLVDLAGLVALLLWGVHMVQTGVQRAFGPSLRRFLAVALSRRLAAFLAGLGVTAVLQSSTATGLMVAAFAAEGLVDLVPALAVMLGANVGTTLIVQLLSFDVSRIATLLILAGVIAFRRGGATQARDLGRVGIGLGLMLLALHLLLGVITPYEDVPSLRLLLGALTTQPVMGVILAALLTWAAHSSVAVVLVIMSFAAKGVVPPDAAFALVLGANIGTAINPLLEAQAGDDPAARRLPMGNLINRVLGVLLALAALDPIGRFLVVIEPDPARAVADFHTAFNLILALVFFPLLVPYAALLRRLLPARVAATDPAQPLYLDAAARESPPIAIAAAAREALRMTDVLASMLEGTRAALIQGERRRIGETKRRDDVLDRLNAAIKAYLTAIDPDALSEADHQRLAQVLAFTTQIEHAGDVVEKNLLALAARRIKRGLPLSPDGARELDALMERLEHNLRSAAAVFLSADARAARTLAAEKEALRDLEAQATAAHFARLREGRIDSTETSAFHLEVLRDAVRINGHLVAAAAYPVLEEQGALLPSRLRPSGESPDESLGETGIEA</sequence>
<evidence type="ECO:0000256" key="1">
    <source>
        <dbReference type="ARBA" id="ARBA00004651"/>
    </source>
</evidence>
<dbReference type="EMBL" id="DTQM01000082">
    <property type="protein sequence ID" value="HGC42425.1"/>
    <property type="molecule type" value="Genomic_DNA"/>
</dbReference>
<reference evidence="9" key="1">
    <citation type="journal article" date="2020" name="mSystems">
        <title>Genome- and Community-Level Interaction Insights into Carbon Utilization and Element Cycling Functions of Hydrothermarchaeota in Hydrothermal Sediment.</title>
        <authorList>
            <person name="Zhou Z."/>
            <person name="Liu Y."/>
            <person name="Xu W."/>
            <person name="Pan J."/>
            <person name="Luo Z.H."/>
            <person name="Li M."/>
        </authorList>
    </citation>
    <scope>NUCLEOTIDE SEQUENCE</scope>
    <source>
        <strain evidence="9">SpSt-997</strain>
    </source>
</reference>
<comment type="subcellular location">
    <subcellularLocation>
        <location evidence="1">Cell membrane</location>
        <topology evidence="1">Multi-pass membrane protein</topology>
    </subcellularLocation>
</comment>
<evidence type="ECO:0000256" key="5">
    <source>
        <dbReference type="ARBA" id="ARBA00023136"/>
    </source>
</evidence>
<feature type="transmembrane region" description="Helical" evidence="7">
    <location>
        <begin position="147"/>
        <end position="171"/>
    </location>
</feature>
<protein>
    <submittedName>
        <fullName evidence="9">Na/Pi cotransporter family protein</fullName>
    </submittedName>
</protein>
<dbReference type="NCBIfam" id="TIGR00704">
    <property type="entry name" value="NaPi_cotrn_rel"/>
    <property type="match status" value="1"/>
</dbReference>
<dbReference type="PANTHER" id="PTHR10010:SF46">
    <property type="entry name" value="SODIUM-DEPENDENT PHOSPHATE TRANSPORT PROTEIN 2B"/>
    <property type="match status" value="1"/>
</dbReference>
<proteinExistence type="predicted"/>
<feature type="transmembrane region" description="Helical" evidence="7">
    <location>
        <begin position="326"/>
        <end position="344"/>
    </location>
</feature>
<dbReference type="GO" id="GO:0044341">
    <property type="term" value="P:sodium-dependent phosphate transport"/>
    <property type="evidence" value="ECO:0007669"/>
    <property type="project" value="InterPro"/>
</dbReference>
<dbReference type="Pfam" id="PF01895">
    <property type="entry name" value="PhoU"/>
    <property type="match status" value="1"/>
</dbReference>
<dbReference type="Pfam" id="PF02690">
    <property type="entry name" value="Na_Pi_cotrans"/>
    <property type="match status" value="2"/>
</dbReference>
<dbReference type="Gene3D" id="1.20.58.220">
    <property type="entry name" value="Phosphate transport system protein phou homolog 2, domain 2"/>
    <property type="match status" value="1"/>
</dbReference>
<organism evidence="9">
    <name type="scientific">Acidicaldus sp</name>
    <dbReference type="NCBI Taxonomy" id="1872105"/>
    <lineage>
        <taxon>Bacteria</taxon>
        <taxon>Pseudomonadati</taxon>
        <taxon>Pseudomonadota</taxon>
        <taxon>Alphaproteobacteria</taxon>
        <taxon>Acetobacterales</taxon>
        <taxon>Acetobacteraceae</taxon>
        <taxon>Acidicaldus</taxon>
    </lineage>
</organism>
<evidence type="ECO:0000313" key="9">
    <source>
        <dbReference type="EMBL" id="HGC42425.1"/>
    </source>
</evidence>
<evidence type="ECO:0000256" key="4">
    <source>
        <dbReference type="ARBA" id="ARBA00022989"/>
    </source>
</evidence>
<feature type="region of interest" description="Disordered" evidence="6">
    <location>
        <begin position="624"/>
        <end position="645"/>
    </location>
</feature>
<evidence type="ECO:0000259" key="8">
    <source>
        <dbReference type="Pfam" id="PF01895"/>
    </source>
</evidence>
<comment type="caution">
    <text evidence="9">The sequence shown here is derived from an EMBL/GenBank/DDBJ whole genome shotgun (WGS) entry which is preliminary data.</text>
</comment>
<feature type="transmembrane region" description="Helical" evidence="7">
    <location>
        <begin position="80"/>
        <end position="98"/>
    </location>
</feature>
<evidence type="ECO:0000256" key="6">
    <source>
        <dbReference type="SAM" id="MobiDB-lite"/>
    </source>
</evidence>
<evidence type="ECO:0000256" key="2">
    <source>
        <dbReference type="ARBA" id="ARBA00022475"/>
    </source>
</evidence>
<keyword evidence="3 7" id="KW-0812">Transmembrane</keyword>
<dbReference type="GO" id="GO:0005436">
    <property type="term" value="F:sodium:phosphate symporter activity"/>
    <property type="evidence" value="ECO:0007669"/>
    <property type="project" value="InterPro"/>
</dbReference>
<feature type="transmembrane region" description="Helical" evidence="7">
    <location>
        <begin position="118"/>
        <end position="140"/>
    </location>
</feature>
<dbReference type="GO" id="GO:0005886">
    <property type="term" value="C:plasma membrane"/>
    <property type="evidence" value="ECO:0007669"/>
    <property type="project" value="UniProtKB-SubCell"/>
</dbReference>
<keyword evidence="4 7" id="KW-1133">Transmembrane helix</keyword>
<dbReference type="PANTHER" id="PTHR10010">
    <property type="entry name" value="SOLUTE CARRIER FAMILY 34 SODIUM PHOSPHATE , MEMBER 2-RELATED"/>
    <property type="match status" value="1"/>
</dbReference>
<feature type="transmembrane region" description="Helical" evidence="7">
    <location>
        <begin position="254"/>
        <end position="277"/>
    </location>
</feature>
<accession>A0A8J4H8Q2</accession>
<feature type="transmembrane region" description="Helical" evidence="7">
    <location>
        <begin position="212"/>
        <end position="234"/>
    </location>
</feature>
<gene>
    <name evidence="9" type="ORF">ENY07_04250</name>
</gene>
<dbReference type="InterPro" id="IPR026022">
    <property type="entry name" value="PhoU_dom"/>
</dbReference>
<dbReference type="SUPFAM" id="SSF109755">
    <property type="entry name" value="PhoU-like"/>
    <property type="match status" value="1"/>
</dbReference>
<dbReference type="InterPro" id="IPR004633">
    <property type="entry name" value="NaPi_cotrn-rel/YqeW-like"/>
</dbReference>
<feature type="transmembrane region" description="Helical" evidence="7">
    <location>
        <begin position="364"/>
        <end position="383"/>
    </location>
</feature>